<name>A0A8K0G2X6_IGNLU</name>
<dbReference type="EMBL" id="VTPC01090234">
    <property type="protein sequence ID" value="KAF2884071.1"/>
    <property type="molecule type" value="Genomic_DNA"/>
</dbReference>
<comment type="caution">
    <text evidence="2">The sequence shown here is derived from an EMBL/GenBank/DDBJ whole genome shotgun (WGS) entry which is preliminary data.</text>
</comment>
<dbReference type="AlphaFoldDB" id="A0A8K0G2X6"/>
<evidence type="ECO:0000313" key="3">
    <source>
        <dbReference type="Proteomes" id="UP000801492"/>
    </source>
</evidence>
<evidence type="ECO:0000256" key="1">
    <source>
        <dbReference type="SAM" id="Coils"/>
    </source>
</evidence>
<dbReference type="Proteomes" id="UP000801492">
    <property type="component" value="Unassembled WGS sequence"/>
</dbReference>
<organism evidence="2 3">
    <name type="scientific">Ignelater luminosus</name>
    <name type="common">Cucubano</name>
    <name type="synonym">Pyrophorus luminosus</name>
    <dbReference type="NCBI Taxonomy" id="2038154"/>
    <lineage>
        <taxon>Eukaryota</taxon>
        <taxon>Metazoa</taxon>
        <taxon>Ecdysozoa</taxon>
        <taxon>Arthropoda</taxon>
        <taxon>Hexapoda</taxon>
        <taxon>Insecta</taxon>
        <taxon>Pterygota</taxon>
        <taxon>Neoptera</taxon>
        <taxon>Endopterygota</taxon>
        <taxon>Coleoptera</taxon>
        <taxon>Polyphaga</taxon>
        <taxon>Elateriformia</taxon>
        <taxon>Elateroidea</taxon>
        <taxon>Elateridae</taxon>
        <taxon>Agrypninae</taxon>
        <taxon>Pyrophorini</taxon>
        <taxon>Ignelater</taxon>
    </lineage>
</organism>
<dbReference type="OrthoDB" id="2133332at2759"/>
<proteinExistence type="predicted"/>
<protein>
    <submittedName>
        <fullName evidence="2">Uncharacterized protein</fullName>
    </submittedName>
</protein>
<keyword evidence="3" id="KW-1185">Reference proteome</keyword>
<accession>A0A8K0G2X6</accession>
<reference evidence="2" key="1">
    <citation type="submission" date="2019-08" db="EMBL/GenBank/DDBJ databases">
        <title>The genome of the North American firefly Photinus pyralis.</title>
        <authorList>
            <consortium name="Photinus pyralis genome working group"/>
            <person name="Fallon T.R."/>
            <person name="Sander Lower S.E."/>
            <person name="Weng J.-K."/>
        </authorList>
    </citation>
    <scope>NUCLEOTIDE SEQUENCE</scope>
    <source>
        <strain evidence="2">TRF0915ILg1</strain>
        <tissue evidence="2">Whole body</tissue>
    </source>
</reference>
<gene>
    <name evidence="2" type="ORF">ILUMI_22106</name>
</gene>
<sequence>MGNTFEKIRSRRTMCTLINKLPNWFFGRTRRIALNQIVLKLREEMANSMDDWDSALDFSRDSSETVDDDDVEVPLVSHKKFSRTSKKEWCCYQHFKPKEETERLQKNLNALREQVDSLLIKSTNIEERISNLVPKPPPLPRHMCSTPVTDRIQMSGKSFEKERPNMNSILQDLTNIKFTPIRKKSSSNQQISLIKGDIRNDLYEILKRRYAVTHSPHPIRLKVIDNFEGSDEENSLTSATLCVQRQCVMSF</sequence>
<evidence type="ECO:0000313" key="2">
    <source>
        <dbReference type="EMBL" id="KAF2884071.1"/>
    </source>
</evidence>
<keyword evidence="1" id="KW-0175">Coiled coil</keyword>
<feature type="coiled-coil region" evidence="1">
    <location>
        <begin position="101"/>
        <end position="128"/>
    </location>
</feature>